<accession>A0A834X5X4</accession>
<dbReference type="InterPro" id="IPR011009">
    <property type="entry name" value="Kinase-like_dom_sf"/>
</dbReference>
<evidence type="ECO:0000313" key="5">
    <source>
        <dbReference type="Proteomes" id="UP000634136"/>
    </source>
</evidence>
<comment type="pathway">
    <text evidence="1">Phospholipid metabolism; phosphatidylethanolamine biosynthesis; phosphatidylethanolamine from ethanolamine: step 1/3.</text>
</comment>
<organism evidence="4 5">
    <name type="scientific">Senna tora</name>
    <dbReference type="NCBI Taxonomy" id="362788"/>
    <lineage>
        <taxon>Eukaryota</taxon>
        <taxon>Viridiplantae</taxon>
        <taxon>Streptophyta</taxon>
        <taxon>Embryophyta</taxon>
        <taxon>Tracheophyta</taxon>
        <taxon>Spermatophyta</taxon>
        <taxon>Magnoliopsida</taxon>
        <taxon>eudicotyledons</taxon>
        <taxon>Gunneridae</taxon>
        <taxon>Pentapetalae</taxon>
        <taxon>rosids</taxon>
        <taxon>fabids</taxon>
        <taxon>Fabales</taxon>
        <taxon>Fabaceae</taxon>
        <taxon>Caesalpinioideae</taxon>
        <taxon>Cassia clade</taxon>
        <taxon>Senna</taxon>
    </lineage>
</organism>
<dbReference type="GO" id="GO:0005737">
    <property type="term" value="C:cytoplasm"/>
    <property type="evidence" value="ECO:0007669"/>
    <property type="project" value="TreeGrafter"/>
</dbReference>
<keyword evidence="4" id="KW-0418">Kinase</keyword>
<keyword evidence="4" id="KW-0808">Transferase</keyword>
<dbReference type="OrthoDB" id="10267235at2759"/>
<dbReference type="PANTHER" id="PTHR22603:SF66">
    <property type="entry name" value="ETHANOLAMINE KINASE"/>
    <property type="match status" value="1"/>
</dbReference>
<proteinExistence type="inferred from homology"/>
<sequence>MADMREPKLVAKIAKQMKRFHQLEVSGSKEPQLWNDMFKFFEKGPSLILSLIDKSPDKLYLIDYEYASYNYRGYDIGNHFAEYAGFECDYNL</sequence>
<evidence type="ECO:0000256" key="2">
    <source>
        <dbReference type="ARBA" id="ARBA00038211"/>
    </source>
</evidence>
<dbReference type="SUPFAM" id="SSF56112">
    <property type="entry name" value="Protein kinase-like (PK-like)"/>
    <property type="match status" value="1"/>
</dbReference>
<dbReference type="AlphaFoldDB" id="A0A834X5X4"/>
<reference evidence="4" key="1">
    <citation type="submission" date="2020-09" db="EMBL/GenBank/DDBJ databases">
        <title>Genome-Enabled Discovery of Anthraquinone Biosynthesis in Senna tora.</title>
        <authorList>
            <person name="Kang S.-H."/>
            <person name="Pandey R.P."/>
            <person name="Lee C.-M."/>
            <person name="Sim J.-S."/>
            <person name="Jeong J.-T."/>
            <person name="Choi B.-S."/>
            <person name="Jung M."/>
            <person name="Ginzburg D."/>
            <person name="Zhao K."/>
            <person name="Won S.Y."/>
            <person name="Oh T.-J."/>
            <person name="Yu Y."/>
            <person name="Kim N.-H."/>
            <person name="Lee O.R."/>
            <person name="Lee T.-H."/>
            <person name="Bashyal P."/>
            <person name="Kim T.-S."/>
            <person name="Lee W.-H."/>
            <person name="Kawkins C."/>
            <person name="Kim C.-K."/>
            <person name="Kim J.S."/>
            <person name="Ahn B.O."/>
            <person name="Rhee S.Y."/>
            <person name="Sohng J.K."/>
        </authorList>
    </citation>
    <scope>NUCLEOTIDE SEQUENCE</scope>
    <source>
        <tissue evidence="4">Leaf</tissue>
    </source>
</reference>
<evidence type="ECO:0000256" key="1">
    <source>
        <dbReference type="ARBA" id="ARBA00037883"/>
    </source>
</evidence>
<dbReference type="PANTHER" id="PTHR22603">
    <property type="entry name" value="CHOLINE/ETHANOALAMINE KINASE"/>
    <property type="match status" value="1"/>
</dbReference>
<comment type="caution">
    <text evidence="4">The sequence shown here is derived from an EMBL/GenBank/DDBJ whole genome shotgun (WGS) entry which is preliminary data.</text>
</comment>
<evidence type="ECO:0000256" key="3">
    <source>
        <dbReference type="ARBA" id="ARBA00038874"/>
    </source>
</evidence>
<keyword evidence="5" id="KW-1185">Reference proteome</keyword>
<dbReference type="Proteomes" id="UP000634136">
    <property type="component" value="Unassembled WGS sequence"/>
</dbReference>
<protein>
    <recommendedName>
        <fullName evidence="3">ethanolamine kinase</fullName>
        <ecNumber evidence="3">2.7.1.82</ecNumber>
    </recommendedName>
</protein>
<dbReference type="GO" id="GO:0004305">
    <property type="term" value="F:ethanolamine kinase activity"/>
    <property type="evidence" value="ECO:0007669"/>
    <property type="project" value="UniProtKB-EC"/>
</dbReference>
<dbReference type="Pfam" id="PF01633">
    <property type="entry name" value="Choline_kinase"/>
    <property type="match status" value="2"/>
</dbReference>
<gene>
    <name evidence="4" type="ORF">G2W53_007171</name>
</gene>
<evidence type="ECO:0000313" key="4">
    <source>
        <dbReference type="EMBL" id="KAF7838689.1"/>
    </source>
</evidence>
<comment type="similarity">
    <text evidence="2">Belongs to the choline/ethanolamine kinase family.</text>
</comment>
<name>A0A834X5X4_9FABA</name>
<dbReference type="EMBL" id="JAAIUW010000003">
    <property type="protein sequence ID" value="KAF7838689.1"/>
    <property type="molecule type" value="Genomic_DNA"/>
</dbReference>
<dbReference type="Gene3D" id="3.90.1200.10">
    <property type="match status" value="2"/>
</dbReference>
<dbReference type="GO" id="GO:0006646">
    <property type="term" value="P:phosphatidylethanolamine biosynthetic process"/>
    <property type="evidence" value="ECO:0007669"/>
    <property type="project" value="TreeGrafter"/>
</dbReference>
<dbReference type="EC" id="2.7.1.82" evidence="3"/>